<evidence type="ECO:0000313" key="1">
    <source>
        <dbReference type="EMBL" id="CAG8717524.1"/>
    </source>
</evidence>
<keyword evidence="2" id="KW-1185">Reference proteome</keyword>
<protein>
    <submittedName>
        <fullName evidence="1">16795_t:CDS:1</fullName>
    </submittedName>
</protein>
<proteinExistence type="predicted"/>
<gene>
    <name evidence="1" type="ORF">ACOLOM_LOCUS10978</name>
</gene>
<name>A0ACA9PPN3_9GLOM</name>
<evidence type="ECO:0000313" key="2">
    <source>
        <dbReference type="Proteomes" id="UP000789525"/>
    </source>
</evidence>
<dbReference type="Proteomes" id="UP000789525">
    <property type="component" value="Unassembled WGS sequence"/>
</dbReference>
<dbReference type="EMBL" id="CAJVPT010037459">
    <property type="protein sequence ID" value="CAG8717524.1"/>
    <property type="molecule type" value="Genomic_DNA"/>
</dbReference>
<organism evidence="1 2">
    <name type="scientific">Acaulospora colombiana</name>
    <dbReference type="NCBI Taxonomy" id="27376"/>
    <lineage>
        <taxon>Eukaryota</taxon>
        <taxon>Fungi</taxon>
        <taxon>Fungi incertae sedis</taxon>
        <taxon>Mucoromycota</taxon>
        <taxon>Glomeromycotina</taxon>
        <taxon>Glomeromycetes</taxon>
        <taxon>Diversisporales</taxon>
        <taxon>Acaulosporaceae</taxon>
        <taxon>Acaulospora</taxon>
    </lineage>
</organism>
<reference evidence="1" key="1">
    <citation type="submission" date="2021-06" db="EMBL/GenBank/DDBJ databases">
        <authorList>
            <person name="Kallberg Y."/>
            <person name="Tangrot J."/>
            <person name="Rosling A."/>
        </authorList>
    </citation>
    <scope>NUCLEOTIDE SEQUENCE</scope>
    <source>
        <strain evidence="1">CL356</strain>
    </source>
</reference>
<feature type="non-terminal residue" evidence="1">
    <location>
        <position position="1"/>
    </location>
</feature>
<sequence length="88" mass="9552">EPGTEWSANYGERSPDIALGRGILRGGAPKRSAKIVTWSELNVHIGFILLPFALENIDGVFGDRVVTGRAEAKGNPEWQSPRRGLPPT</sequence>
<comment type="caution">
    <text evidence="1">The sequence shown here is derived from an EMBL/GenBank/DDBJ whole genome shotgun (WGS) entry which is preliminary data.</text>
</comment>
<accession>A0ACA9PPN3</accession>